<name>A0A8J9UUA3_9NEOP</name>
<dbReference type="OrthoDB" id="10564500at2759"/>
<proteinExistence type="predicted"/>
<gene>
    <name evidence="2" type="ORF">BINO364_LOCUS12007</name>
</gene>
<dbReference type="Proteomes" id="UP000838878">
    <property type="component" value="Chromosome 6"/>
</dbReference>
<reference evidence="2" key="1">
    <citation type="submission" date="2021-12" db="EMBL/GenBank/DDBJ databases">
        <authorList>
            <person name="Martin H S."/>
        </authorList>
    </citation>
    <scope>NUCLEOTIDE SEQUENCE</scope>
</reference>
<keyword evidence="3" id="KW-1185">Reference proteome</keyword>
<evidence type="ECO:0000256" key="1">
    <source>
        <dbReference type="SAM" id="MobiDB-lite"/>
    </source>
</evidence>
<feature type="compositionally biased region" description="Basic and acidic residues" evidence="1">
    <location>
        <begin position="11"/>
        <end position="21"/>
    </location>
</feature>
<accession>A0A8J9UUA3</accession>
<protein>
    <submittedName>
        <fullName evidence="2">Uncharacterized protein</fullName>
    </submittedName>
</protein>
<evidence type="ECO:0000313" key="3">
    <source>
        <dbReference type="Proteomes" id="UP000838878"/>
    </source>
</evidence>
<sequence length="102" mass="11485">MINNENTAKQTAERGRAETRRGSQSSDAARIRRVSGAGRDAFENRYYKQKPPVVVRESPRSQAPVARFSAFHLPISRGKCTRRTAPAPLTHRTSYPRCSDQL</sequence>
<feature type="non-terminal residue" evidence="2">
    <location>
        <position position="102"/>
    </location>
</feature>
<dbReference type="EMBL" id="OV170226">
    <property type="protein sequence ID" value="CAH0726561.1"/>
    <property type="molecule type" value="Genomic_DNA"/>
</dbReference>
<evidence type="ECO:0000313" key="2">
    <source>
        <dbReference type="EMBL" id="CAH0726561.1"/>
    </source>
</evidence>
<organism evidence="2 3">
    <name type="scientific">Brenthis ino</name>
    <name type="common">lesser marbled fritillary</name>
    <dbReference type="NCBI Taxonomy" id="405034"/>
    <lineage>
        <taxon>Eukaryota</taxon>
        <taxon>Metazoa</taxon>
        <taxon>Ecdysozoa</taxon>
        <taxon>Arthropoda</taxon>
        <taxon>Hexapoda</taxon>
        <taxon>Insecta</taxon>
        <taxon>Pterygota</taxon>
        <taxon>Neoptera</taxon>
        <taxon>Endopterygota</taxon>
        <taxon>Lepidoptera</taxon>
        <taxon>Glossata</taxon>
        <taxon>Ditrysia</taxon>
        <taxon>Papilionoidea</taxon>
        <taxon>Nymphalidae</taxon>
        <taxon>Heliconiinae</taxon>
        <taxon>Argynnini</taxon>
        <taxon>Brenthis</taxon>
    </lineage>
</organism>
<dbReference type="AlphaFoldDB" id="A0A8J9UUA3"/>
<feature type="region of interest" description="Disordered" evidence="1">
    <location>
        <begin position="1"/>
        <end position="44"/>
    </location>
</feature>
<feature type="compositionally biased region" description="Polar residues" evidence="1">
    <location>
        <begin position="1"/>
        <end position="10"/>
    </location>
</feature>